<protein>
    <recommendedName>
        <fullName evidence="3">AAA+ ATPase domain-containing protein</fullName>
    </recommendedName>
</protein>
<dbReference type="InterPro" id="IPR027417">
    <property type="entry name" value="P-loop_NTPase"/>
</dbReference>
<organism evidence="1 2">
    <name type="scientific">Candidatus Magnetoglobus multicellularis str. Araruama</name>
    <dbReference type="NCBI Taxonomy" id="890399"/>
    <lineage>
        <taxon>Bacteria</taxon>
        <taxon>Pseudomonadati</taxon>
        <taxon>Thermodesulfobacteriota</taxon>
        <taxon>Desulfobacteria</taxon>
        <taxon>Desulfobacterales</taxon>
        <taxon>Desulfobacteraceae</taxon>
        <taxon>Candidatus Magnetoglobus</taxon>
    </lineage>
</organism>
<dbReference type="Proteomes" id="UP000189670">
    <property type="component" value="Unassembled WGS sequence"/>
</dbReference>
<name>A0A1V1PER9_9BACT</name>
<reference evidence="2" key="1">
    <citation type="submission" date="2012-11" db="EMBL/GenBank/DDBJ databases">
        <authorList>
            <person name="Lucero-Rivera Y.E."/>
            <person name="Tovar-Ramirez D."/>
        </authorList>
    </citation>
    <scope>NUCLEOTIDE SEQUENCE [LARGE SCALE GENOMIC DNA]</scope>
    <source>
        <strain evidence="2">Araruama</strain>
    </source>
</reference>
<gene>
    <name evidence="1" type="ORF">OMM_01067</name>
</gene>
<comment type="caution">
    <text evidence="1">The sequence shown here is derived from an EMBL/GenBank/DDBJ whole genome shotgun (WGS) entry which is preliminary data.</text>
</comment>
<evidence type="ECO:0008006" key="3">
    <source>
        <dbReference type="Google" id="ProtNLM"/>
    </source>
</evidence>
<dbReference type="SUPFAM" id="SSF52540">
    <property type="entry name" value="P-loop containing nucleoside triphosphate hydrolases"/>
    <property type="match status" value="1"/>
</dbReference>
<accession>A0A1V1PER9</accession>
<proteinExistence type="predicted"/>
<dbReference type="Gene3D" id="3.40.50.300">
    <property type="entry name" value="P-loop containing nucleotide triphosphate hydrolases"/>
    <property type="match status" value="1"/>
</dbReference>
<evidence type="ECO:0000313" key="2">
    <source>
        <dbReference type="Proteomes" id="UP000189670"/>
    </source>
</evidence>
<dbReference type="AlphaFoldDB" id="A0A1V1PER9"/>
<dbReference type="Pfam" id="PF14516">
    <property type="entry name" value="AAA_35"/>
    <property type="match status" value="1"/>
</dbReference>
<sequence>MIPKKFIRFEVLLKNNVRYVKGQQINSLKEQGAYFMKQFNTSGPCNPKLHYTLKRDSLIADAMEKVRNGRYFTVFAPRQTGKTTLFQLLFDELDDSIKPLHIRFSSLKTLTKDQFYPMLTHILTRELNKYDVKTKLSITTAKEMDFIFEEISNNYSFKLLMVIDEFEGIPLCVLNEFMHTLRDMYHQREYHCIHSVMLVGVSTIAELAHTTASPFNVAEEIEVSYFSKTEVNELIDQYVSETHQDFDKEVRNAIFTNTNGQPGLVNALCKYLVENVAIDRQKSVSINNFQPTLTYFLAEKYDKNIINIVQKAYEKKEFLIRLLFNEEQFPFTVDHPDISYLYANGILSNVNGSAEISVPLYKKRLINALRPIINGESAYYLPTVKENFDSIKTPHGLNIKALLQKYTDYIKRRGFLAFDTKNLKESAWHYSLDGYINFAIEELKGHTFIEVPTGRGRTDILIIYKKEKYIIETKIFTTSKRYQNGKVQLAQYLNSEGLTEGFYVVFSQKHTENDVLYEEDIIDEKKIYTFVIRTSFEIPSRVDANQYNITPLKPAKKLSTRLMILIRRIK</sequence>
<evidence type="ECO:0000313" key="1">
    <source>
        <dbReference type="EMBL" id="ETR73284.1"/>
    </source>
</evidence>
<dbReference type="EMBL" id="ATBP01000074">
    <property type="protein sequence ID" value="ETR73284.1"/>
    <property type="molecule type" value="Genomic_DNA"/>
</dbReference>